<evidence type="ECO:0000313" key="4">
    <source>
        <dbReference type="EMBL" id="SFR87965.1"/>
    </source>
</evidence>
<feature type="transmembrane region" description="Helical" evidence="2">
    <location>
        <begin position="251"/>
        <end position="274"/>
    </location>
</feature>
<reference evidence="4 5" key="1">
    <citation type="submission" date="2016-10" db="EMBL/GenBank/DDBJ databases">
        <authorList>
            <person name="de Groot N.N."/>
        </authorList>
    </citation>
    <scope>NUCLEOTIDE SEQUENCE [LARGE SCALE GENOMIC DNA]</scope>
    <source>
        <strain evidence="4 5">CGMCC 1.10457</strain>
    </source>
</reference>
<feature type="compositionally biased region" description="Basic and acidic residues" evidence="1">
    <location>
        <begin position="332"/>
        <end position="346"/>
    </location>
</feature>
<gene>
    <name evidence="4" type="ORF">SAMN05216559_0427</name>
</gene>
<dbReference type="STRING" id="767519.SAMN05216559_0427"/>
<feature type="region of interest" description="Disordered" evidence="1">
    <location>
        <begin position="332"/>
        <end position="353"/>
    </location>
</feature>
<dbReference type="InterPro" id="IPR003675">
    <property type="entry name" value="Rce1/LyrA-like_dom"/>
</dbReference>
<name>A0A1I6K9L1_9EURY</name>
<organism evidence="4 5">
    <name type="scientific">Halomicrobium zhouii</name>
    <dbReference type="NCBI Taxonomy" id="767519"/>
    <lineage>
        <taxon>Archaea</taxon>
        <taxon>Methanobacteriati</taxon>
        <taxon>Methanobacteriota</taxon>
        <taxon>Stenosarchaea group</taxon>
        <taxon>Halobacteria</taxon>
        <taxon>Halobacteriales</taxon>
        <taxon>Haloarculaceae</taxon>
        <taxon>Halomicrobium</taxon>
    </lineage>
</organism>
<keyword evidence="2" id="KW-1133">Transmembrane helix</keyword>
<feature type="transmembrane region" description="Helical" evidence="2">
    <location>
        <begin position="194"/>
        <end position="214"/>
    </location>
</feature>
<feature type="transmembrane region" description="Helical" evidence="2">
    <location>
        <begin position="153"/>
        <end position="173"/>
    </location>
</feature>
<feature type="transmembrane region" description="Helical" evidence="2">
    <location>
        <begin position="111"/>
        <end position="133"/>
    </location>
</feature>
<sequence length="353" mass="37108">MTEPGDRSLSRRVFVNGRERRLRAGWRLIAATFILVLASLALFLAVDYAQAILSFAGPLVVGGILASTLVAQTASNVLITGVLVVAAWFVDRRTLPDVGLGGRRWWPNLGFGLLLGLAMTTAVFAVELAAGLITVEQLFLSRPGLGIDESFPVAFVLTVLMFVAVGVGEEVLFRGYLMTNVAEGLNGLGPIGPRTALGIAAVATSAIFGIVHIANPNATLVSAFNITVVGVFLAWTYIVTEDLGIAIGVHITWNFSLSSVYGFPVSGLTTPATVLDVRQTGDPLVTGGSFGPEAGLVVYVALALAIGLTWWWVRRSGATDWFPTGVAVPDLRNSRDEGASDGEPRRTAGGGAD</sequence>
<dbReference type="PANTHER" id="PTHR39430">
    <property type="entry name" value="MEMBRANE-ASSOCIATED PROTEASE-RELATED"/>
    <property type="match status" value="1"/>
</dbReference>
<feature type="transmembrane region" description="Helical" evidence="2">
    <location>
        <begin position="69"/>
        <end position="90"/>
    </location>
</feature>
<keyword evidence="2" id="KW-0472">Membrane</keyword>
<evidence type="ECO:0000259" key="3">
    <source>
        <dbReference type="Pfam" id="PF02517"/>
    </source>
</evidence>
<dbReference type="EMBL" id="FOZK01000001">
    <property type="protein sequence ID" value="SFR87965.1"/>
    <property type="molecule type" value="Genomic_DNA"/>
</dbReference>
<evidence type="ECO:0000256" key="2">
    <source>
        <dbReference type="SAM" id="Phobius"/>
    </source>
</evidence>
<feature type="domain" description="CAAX prenyl protease 2/Lysostaphin resistance protein A-like" evidence="3">
    <location>
        <begin position="154"/>
        <end position="255"/>
    </location>
</feature>
<dbReference type="GO" id="GO:0004175">
    <property type="term" value="F:endopeptidase activity"/>
    <property type="evidence" value="ECO:0007669"/>
    <property type="project" value="UniProtKB-ARBA"/>
</dbReference>
<dbReference type="GO" id="GO:0080120">
    <property type="term" value="P:CAAX-box protein maturation"/>
    <property type="evidence" value="ECO:0007669"/>
    <property type="project" value="UniProtKB-ARBA"/>
</dbReference>
<dbReference type="Pfam" id="PF02517">
    <property type="entry name" value="Rce1-like"/>
    <property type="match status" value="1"/>
</dbReference>
<evidence type="ECO:0000256" key="1">
    <source>
        <dbReference type="SAM" id="MobiDB-lite"/>
    </source>
</evidence>
<keyword evidence="5" id="KW-1185">Reference proteome</keyword>
<dbReference type="AlphaFoldDB" id="A0A1I6K9L1"/>
<protein>
    <recommendedName>
        <fullName evidence="3">CAAX prenyl protease 2/Lysostaphin resistance protein A-like domain-containing protein</fullName>
    </recommendedName>
</protein>
<evidence type="ECO:0000313" key="5">
    <source>
        <dbReference type="Proteomes" id="UP000199062"/>
    </source>
</evidence>
<proteinExistence type="predicted"/>
<feature type="transmembrane region" description="Helical" evidence="2">
    <location>
        <begin position="28"/>
        <end position="49"/>
    </location>
</feature>
<feature type="transmembrane region" description="Helical" evidence="2">
    <location>
        <begin position="220"/>
        <end position="239"/>
    </location>
</feature>
<dbReference type="RefSeq" id="WP_089813428.1">
    <property type="nucleotide sequence ID" value="NZ_FOZK01000001.1"/>
</dbReference>
<dbReference type="OrthoDB" id="331240at2157"/>
<accession>A0A1I6K9L1</accession>
<dbReference type="Proteomes" id="UP000199062">
    <property type="component" value="Unassembled WGS sequence"/>
</dbReference>
<feature type="transmembrane region" description="Helical" evidence="2">
    <location>
        <begin position="294"/>
        <end position="313"/>
    </location>
</feature>
<dbReference type="PANTHER" id="PTHR39430:SF1">
    <property type="entry name" value="PROTEASE"/>
    <property type="match status" value="1"/>
</dbReference>
<keyword evidence="2" id="KW-0812">Transmembrane</keyword>